<evidence type="ECO:0000313" key="7">
    <source>
        <dbReference type="EMBL" id="SVE73714.1"/>
    </source>
</evidence>
<dbReference type="PANTHER" id="PTHR16011:SF0">
    <property type="entry name" value="INTRAFLAGELLAR TRANSPORT PROTEIN 57 HOMOLOG"/>
    <property type="match status" value="1"/>
</dbReference>
<evidence type="ECO:0000256" key="2">
    <source>
        <dbReference type="ARBA" id="ARBA00009415"/>
    </source>
</evidence>
<gene>
    <name evidence="7" type="primary">EOG090X0ADS</name>
</gene>
<dbReference type="GO" id="GO:0005794">
    <property type="term" value="C:Golgi apparatus"/>
    <property type="evidence" value="ECO:0007669"/>
    <property type="project" value="TreeGrafter"/>
</dbReference>
<protein>
    <submittedName>
        <fullName evidence="7">EOG090X0ADS</fullName>
    </submittedName>
</protein>
<dbReference type="EMBL" id="LR004095">
    <property type="protein sequence ID" value="SVE73714.1"/>
    <property type="molecule type" value="mRNA"/>
</dbReference>
<dbReference type="GO" id="GO:0030992">
    <property type="term" value="C:intraciliary transport particle B"/>
    <property type="evidence" value="ECO:0007669"/>
    <property type="project" value="TreeGrafter"/>
</dbReference>
<keyword evidence="5" id="KW-0175">Coiled coil</keyword>
<keyword evidence="4" id="KW-0966">Cell projection</keyword>
<evidence type="ECO:0000256" key="4">
    <source>
        <dbReference type="ARBA" id="ARBA00023273"/>
    </source>
</evidence>
<proteinExistence type="evidence at transcript level"/>
<reference evidence="7" key="1">
    <citation type="submission" date="2018-08" db="EMBL/GenBank/DDBJ databases">
        <authorList>
            <person name="Cornetti L."/>
        </authorList>
    </citation>
    <scope>NUCLEOTIDE SEQUENCE</scope>
    <source>
        <strain evidence="7">IL-KID-3b-11</strain>
    </source>
</reference>
<feature type="compositionally biased region" description="Polar residues" evidence="6">
    <location>
        <begin position="10"/>
        <end position="27"/>
    </location>
</feature>
<feature type="region of interest" description="Disordered" evidence="6">
    <location>
        <begin position="1"/>
        <end position="30"/>
    </location>
</feature>
<dbReference type="GO" id="GO:1905515">
    <property type="term" value="P:non-motile cilium assembly"/>
    <property type="evidence" value="ECO:0007669"/>
    <property type="project" value="TreeGrafter"/>
</dbReference>
<comment type="similarity">
    <text evidence="2">Belongs to the IFT57 family.</text>
</comment>
<organism evidence="7">
    <name type="scientific">Daphnia atkinsoni</name>
    <dbReference type="NCBI Taxonomy" id="342845"/>
    <lineage>
        <taxon>Eukaryota</taxon>
        <taxon>Metazoa</taxon>
        <taxon>Ecdysozoa</taxon>
        <taxon>Arthropoda</taxon>
        <taxon>Crustacea</taxon>
        <taxon>Branchiopoda</taxon>
        <taxon>Diplostraca</taxon>
        <taxon>Cladocera</taxon>
        <taxon>Anomopoda</taxon>
        <taxon>Daphniidae</taxon>
        <taxon>Daphnia</taxon>
        <taxon>Daphnia atkinsoni group</taxon>
    </lineage>
</organism>
<evidence type="ECO:0000256" key="3">
    <source>
        <dbReference type="ARBA" id="ARBA00023069"/>
    </source>
</evidence>
<dbReference type="GO" id="GO:0005815">
    <property type="term" value="C:microtubule organizing center"/>
    <property type="evidence" value="ECO:0007669"/>
    <property type="project" value="TreeGrafter"/>
</dbReference>
<dbReference type="InterPro" id="IPR019530">
    <property type="entry name" value="Intra-flagellar_transport_57"/>
</dbReference>
<evidence type="ECO:0000256" key="5">
    <source>
        <dbReference type="SAM" id="Coils"/>
    </source>
</evidence>
<dbReference type="GO" id="GO:0005929">
    <property type="term" value="C:cilium"/>
    <property type="evidence" value="ECO:0007669"/>
    <property type="project" value="UniProtKB-SubCell"/>
</dbReference>
<evidence type="ECO:0000256" key="6">
    <source>
        <dbReference type="SAM" id="MobiDB-lite"/>
    </source>
</evidence>
<dbReference type="Pfam" id="PF10498">
    <property type="entry name" value="IFT57"/>
    <property type="match status" value="1"/>
</dbReference>
<evidence type="ECO:0000256" key="1">
    <source>
        <dbReference type="ARBA" id="ARBA00004138"/>
    </source>
</evidence>
<comment type="subcellular location">
    <subcellularLocation>
        <location evidence="1">Cell projection</location>
        <location evidence="1">Cilium</location>
    </subcellularLocation>
</comment>
<dbReference type="AlphaFoldDB" id="A0A4Y7LZM0"/>
<sequence length="421" mass="48282">MEKSSRKSDSGLNGNRNESTTDNDNGQTGPGASFTVFSLMEDLIDKMKLLKYETEFANEFNIKPLPRHYFAIPTNPGEQFYMFVVTAAWLIRKGKKKFDTPQESDDPNATISNILDYVRRLGVAIEFPPNRLKQGYGEHVVFVLDRLADCALKINNFLWDQPQEQDEEEVVEEENGSGDELDLDQVEEEMAAQYGSDDDEYDKDFFNLNVQTITPHASQMRGEILESDADAEAWKIEVERVIPRLKLAIKPDPRDWRSRLDLLSKYSASVSNTMSSSRTMLQKISTDIEKNMERVETREKYLNSQLSGLLIQYSKTQEQLKQVEEKYTKFSVGIEERNQKLNQLNDEIQHIKNELDERSLNMTDGTPLVNLKKVLIRMKGELTLMDVRIGVASHILLQARMKQSTALQHLLLANSTTTINR</sequence>
<feature type="coiled-coil region" evidence="5">
    <location>
        <begin position="306"/>
        <end position="361"/>
    </location>
</feature>
<name>A0A4Y7LZM0_9CRUS</name>
<keyword evidence="3" id="KW-0969">Cilium</keyword>
<dbReference type="GO" id="GO:0042073">
    <property type="term" value="P:intraciliary transport"/>
    <property type="evidence" value="ECO:0007669"/>
    <property type="project" value="TreeGrafter"/>
</dbReference>
<accession>A0A4Y7LZM0</accession>
<dbReference type="PANTHER" id="PTHR16011">
    <property type="entry name" value="IFT57/HIPPI"/>
    <property type="match status" value="1"/>
</dbReference>